<evidence type="ECO:0000256" key="1">
    <source>
        <dbReference type="SAM" id="Phobius"/>
    </source>
</evidence>
<dbReference type="PANTHER" id="PTHR34387">
    <property type="entry name" value="SLR1258 PROTEIN"/>
    <property type="match status" value="1"/>
</dbReference>
<proteinExistence type="predicted"/>
<reference evidence="2" key="1">
    <citation type="submission" date="2022-06" db="EMBL/GenBank/DDBJ databases">
        <title>Helicobacter colisuis sp. nov.</title>
        <authorList>
            <person name="Papic B."/>
            <person name="Gruntar I."/>
        </authorList>
    </citation>
    <scope>NUCLEOTIDE SEQUENCE</scope>
    <source>
        <strain evidence="2">11154-15</strain>
    </source>
</reference>
<keyword evidence="1" id="KW-0472">Membrane</keyword>
<comment type="caution">
    <text evidence="2">The sequence shown here is derived from an EMBL/GenBank/DDBJ whole genome shotgun (WGS) entry which is preliminary data.</text>
</comment>
<dbReference type="InterPro" id="IPR007497">
    <property type="entry name" value="SIMPL/DUF541"/>
</dbReference>
<gene>
    <name evidence="2" type="ORF">NCR95_01170</name>
</gene>
<keyword evidence="1" id="KW-1133">Transmembrane helix</keyword>
<evidence type="ECO:0000313" key="2">
    <source>
        <dbReference type="EMBL" id="MCL9818796.1"/>
    </source>
</evidence>
<dbReference type="Proteomes" id="UP001057522">
    <property type="component" value="Unassembled WGS sequence"/>
</dbReference>
<sequence>MSKTSAIILGIFFVICSAIVSFGVSKAIVDIKSKERSVVVKGLSEREVLADVMIFPINFTRASSDLNVLYQELENDSKRIIEFLQKIGIQAEEIRIEAPRITDKVGSAYGESQSIVYRYSGEGRVLVYTNKIDLGRKALEKLTELGKEGTVVRVEDYEIEYLYTKLNEVKPEMVEEATFNAREVAQKFAQDSQSTLGKIKKASQGQFSVLNRDRNTSHIKKVRVVSTIEYYLKD</sequence>
<accession>A0ABT0TSA8</accession>
<dbReference type="RefSeq" id="WP_250603320.1">
    <property type="nucleotide sequence ID" value="NZ_JAMOKX010000001.1"/>
</dbReference>
<dbReference type="PIRSF" id="PIRSF029033">
    <property type="entry name" value="UCP029033"/>
    <property type="match status" value="1"/>
</dbReference>
<organism evidence="2 3">
    <name type="scientific">Helicobacter colisuis</name>
    <dbReference type="NCBI Taxonomy" id="2949739"/>
    <lineage>
        <taxon>Bacteria</taxon>
        <taxon>Pseudomonadati</taxon>
        <taxon>Campylobacterota</taxon>
        <taxon>Epsilonproteobacteria</taxon>
        <taxon>Campylobacterales</taxon>
        <taxon>Helicobacteraceae</taxon>
        <taxon>Helicobacter</taxon>
    </lineage>
</organism>
<feature type="transmembrane region" description="Helical" evidence="1">
    <location>
        <begin position="6"/>
        <end position="29"/>
    </location>
</feature>
<dbReference type="Pfam" id="PF04402">
    <property type="entry name" value="SIMPL"/>
    <property type="match status" value="1"/>
</dbReference>
<dbReference type="PANTHER" id="PTHR34387:SF2">
    <property type="entry name" value="SLR1258 PROTEIN"/>
    <property type="match status" value="1"/>
</dbReference>
<dbReference type="EMBL" id="JAMOKX010000001">
    <property type="protein sequence ID" value="MCL9818796.1"/>
    <property type="molecule type" value="Genomic_DNA"/>
</dbReference>
<keyword evidence="3" id="KW-1185">Reference proteome</keyword>
<dbReference type="InterPro" id="IPR052022">
    <property type="entry name" value="26kDa_periplasmic_antigen"/>
</dbReference>
<name>A0ABT0TSA8_9HELI</name>
<keyword evidence="1" id="KW-0812">Transmembrane</keyword>
<evidence type="ECO:0000313" key="3">
    <source>
        <dbReference type="Proteomes" id="UP001057522"/>
    </source>
</evidence>
<protein>
    <submittedName>
        <fullName evidence="2">SIMPL domain-containing protein</fullName>
    </submittedName>
</protein>
<dbReference type="InterPro" id="IPR016907">
    <property type="entry name" value="UCP029033"/>
</dbReference>